<evidence type="ECO:0000256" key="4">
    <source>
        <dbReference type="ARBA" id="ARBA00023273"/>
    </source>
</evidence>
<dbReference type="PANTHER" id="PTHR14952:SF9">
    <property type="entry name" value="EF-HAND DOMAIN-CONTAINING PROTEIN"/>
    <property type="match status" value="1"/>
</dbReference>
<feature type="region of interest" description="Disordered" evidence="6">
    <location>
        <begin position="405"/>
        <end position="431"/>
    </location>
</feature>
<proteinExistence type="inferred from homology"/>
<dbReference type="GeneID" id="141452996"/>
<evidence type="ECO:0000256" key="1">
    <source>
        <dbReference type="ARBA" id="ARBA00004230"/>
    </source>
</evidence>
<comment type="similarity">
    <text evidence="5">Belongs to the ropporin family.</text>
</comment>
<dbReference type="CDD" id="cd23019">
    <property type="entry name" value="DD_ROP"/>
    <property type="match status" value="1"/>
</dbReference>
<organism evidence="7 8">
    <name type="scientific">Rhodnius prolixus</name>
    <name type="common">Triatomid bug</name>
    <dbReference type="NCBI Taxonomy" id="13249"/>
    <lineage>
        <taxon>Eukaryota</taxon>
        <taxon>Metazoa</taxon>
        <taxon>Ecdysozoa</taxon>
        <taxon>Arthropoda</taxon>
        <taxon>Hexapoda</taxon>
        <taxon>Insecta</taxon>
        <taxon>Pterygota</taxon>
        <taxon>Neoptera</taxon>
        <taxon>Paraneoptera</taxon>
        <taxon>Hemiptera</taxon>
        <taxon>Heteroptera</taxon>
        <taxon>Panheteroptera</taxon>
        <taxon>Cimicomorpha</taxon>
        <taxon>Reduviidae</taxon>
        <taxon>Triatominae</taxon>
        <taxon>Rhodnius</taxon>
    </lineage>
</organism>
<dbReference type="EnsemblMetazoa" id="RPRC008559-RA">
    <property type="protein sequence ID" value="RPRC008559-PA"/>
    <property type="gene ID" value="RPRC008559"/>
</dbReference>
<protein>
    <submittedName>
        <fullName evidence="7">Uncharacterized protein</fullName>
    </submittedName>
</protein>
<dbReference type="EMBL" id="ACPB03000371">
    <property type="status" value="NOT_ANNOTATED_CDS"/>
    <property type="molecule type" value="Genomic_DNA"/>
</dbReference>
<comment type="subcellular location">
    <subcellularLocation>
        <location evidence="1">Cell projection</location>
        <location evidence="1">Cilium</location>
        <location evidence="1">Flagellum</location>
    </subcellularLocation>
</comment>
<dbReference type="OMA" id="VEECEAY"/>
<accession>T1HWY9</accession>
<feature type="compositionally biased region" description="Basic and acidic residues" evidence="6">
    <location>
        <begin position="319"/>
        <end position="348"/>
    </location>
</feature>
<evidence type="ECO:0000313" key="8">
    <source>
        <dbReference type="Proteomes" id="UP000015103"/>
    </source>
</evidence>
<dbReference type="InterPro" id="IPR047844">
    <property type="entry name" value="ROP_DD"/>
</dbReference>
<dbReference type="RefSeq" id="XP_073981759.1">
    <property type="nucleotide sequence ID" value="XM_074125658.1"/>
</dbReference>
<keyword evidence="4" id="KW-0966">Cell projection</keyword>
<feature type="region of interest" description="Disordered" evidence="6">
    <location>
        <begin position="306"/>
        <end position="348"/>
    </location>
</feature>
<keyword evidence="8" id="KW-1185">Reference proteome</keyword>
<evidence type="ECO:0000256" key="6">
    <source>
        <dbReference type="SAM" id="MobiDB-lite"/>
    </source>
</evidence>
<reference evidence="7" key="1">
    <citation type="submission" date="2015-05" db="UniProtKB">
        <authorList>
            <consortium name="EnsemblMetazoa"/>
        </authorList>
    </citation>
    <scope>IDENTIFICATION</scope>
</reference>
<feature type="compositionally biased region" description="Acidic residues" evidence="6">
    <location>
        <begin position="308"/>
        <end position="318"/>
    </location>
</feature>
<evidence type="ECO:0000256" key="2">
    <source>
        <dbReference type="ARBA" id="ARBA00022846"/>
    </source>
</evidence>
<dbReference type="GO" id="GO:0031514">
    <property type="term" value="C:motile cilium"/>
    <property type="evidence" value="ECO:0007669"/>
    <property type="project" value="UniProtKB-SubCell"/>
</dbReference>
<dbReference type="Proteomes" id="UP000015103">
    <property type="component" value="Unassembled WGS sequence"/>
</dbReference>
<evidence type="ECO:0000313" key="7">
    <source>
        <dbReference type="EnsemblMetazoa" id="RPRC008559-PA"/>
    </source>
</evidence>
<keyword evidence="2" id="KW-0282">Flagellum</keyword>
<dbReference type="Gene3D" id="1.20.890.10">
    <property type="entry name" value="cAMP-dependent protein kinase regulatory subunit, dimerization-anchoring domain"/>
    <property type="match status" value="1"/>
</dbReference>
<dbReference type="InParanoid" id="T1HWY9"/>
<dbReference type="PANTHER" id="PTHR14952">
    <property type="entry name" value="ROPPORIN-1-LIKE PROTEIN"/>
    <property type="match status" value="1"/>
</dbReference>
<evidence type="ECO:0000256" key="5">
    <source>
        <dbReference type="ARBA" id="ARBA00035651"/>
    </source>
</evidence>
<evidence type="ECO:0000256" key="3">
    <source>
        <dbReference type="ARBA" id="ARBA00023069"/>
    </source>
</evidence>
<dbReference type="HOGENOM" id="CLU_034890_0_0_1"/>
<feature type="compositionally biased region" description="Basic and acidic residues" evidence="6">
    <location>
        <begin position="417"/>
        <end position="431"/>
    </location>
</feature>
<dbReference type="SUPFAM" id="SSF47391">
    <property type="entry name" value="Dimerization-anchoring domain of cAMP-dependent PK regulatory subunit"/>
    <property type="match status" value="1"/>
</dbReference>
<dbReference type="VEuPathDB" id="VectorBase:RPRC008559"/>
<sequence length="568" mass="64470">MPDLVEQMYCSQQITVPPNLPTILKKYAKAAIRTQPRDLLVWSAYYFKALTYGIPLPVKDRLEYPPVKTISGLSPGFIKILINQLGNDAIKVDKTLVIDYWAGVCLCRDALEEIFEVGGFGAQINWLKFIAICTGYLETCLTRTMLLLCELLTEEPPGGSAHLPVGKFLYLYKFLARLECGPEEPKKPLSPNFLQDTSSVPEISPIETISISDEDKTSGSKLSWQSVLKRMGRRESDKSIATLDLDKEYNKDDTLSRGIAWKQINEYGESSQTSEISLSDNMDSNMGLQVFECHQDKLKRKKVHHIEEDLENQESEDEDVKKKEIKGTEDDQTFKSAHEVNKTKEETSLLREVGERSLNEMLEHMQDYEVTQNIKEAAEDSDEEIIKSVSSLTFDDLKPASSNFQKCTLTPPTTTETSHRFGGEDKEQDKDNELKVLLKRDSSTILIPTPPRKVDEYKNSIEDIRELEEEEDKLSYGEPLGKRVAISLFDVRVPVLHVPTLMKVEEKEVPKKVILEQKWVPIPGIGPKVSEEQITKVEEYLKECALKQGGAVMPRNIRHFLCPPLEPI</sequence>
<keyword evidence="3" id="KW-0969">Cilium</keyword>
<dbReference type="eggNOG" id="ENOG502QTNR">
    <property type="taxonomic scope" value="Eukaryota"/>
</dbReference>
<name>T1HWY9_RHOPR</name>
<dbReference type="AlphaFoldDB" id="T1HWY9"/>